<evidence type="ECO:0000256" key="5">
    <source>
        <dbReference type="ARBA" id="ARBA00022737"/>
    </source>
</evidence>
<evidence type="ECO:0000313" key="13">
    <source>
        <dbReference type="EMBL" id="KAL1511498.1"/>
    </source>
</evidence>
<evidence type="ECO:0000256" key="4">
    <source>
        <dbReference type="ARBA" id="ARBA00022679"/>
    </source>
</evidence>
<keyword evidence="10" id="KW-0067">ATP-binding</keyword>
<evidence type="ECO:0000256" key="2">
    <source>
        <dbReference type="ARBA" id="ARBA00010682"/>
    </source>
</evidence>
<organism evidence="13 14">
    <name type="scientific">Prymnesium parvum</name>
    <name type="common">Toxic golden alga</name>
    <dbReference type="NCBI Taxonomy" id="97485"/>
    <lineage>
        <taxon>Eukaryota</taxon>
        <taxon>Haptista</taxon>
        <taxon>Haptophyta</taxon>
        <taxon>Prymnesiophyceae</taxon>
        <taxon>Prymnesiales</taxon>
        <taxon>Prymnesiaceae</taxon>
        <taxon>Prymnesium</taxon>
    </lineage>
</organism>
<accession>A0AB34J1G7</accession>
<keyword evidence="8 10" id="KW-1208">Phospholipid metabolism</keyword>
<evidence type="ECO:0000313" key="14">
    <source>
        <dbReference type="Proteomes" id="UP001515480"/>
    </source>
</evidence>
<evidence type="ECO:0000256" key="1">
    <source>
        <dbReference type="ARBA" id="ARBA00005042"/>
    </source>
</evidence>
<keyword evidence="3 10" id="KW-0444">Lipid biosynthesis</keyword>
<dbReference type="PANTHER" id="PTHR12586:SF1">
    <property type="entry name" value="CDP-DIACYLGLYCEROL--GLYCEROL-3-PHOSPHATE 3-PHOSPHATIDYLTRANSFERASE, MITOCHONDRIAL"/>
    <property type="match status" value="1"/>
</dbReference>
<evidence type="ECO:0000256" key="9">
    <source>
        <dbReference type="ARBA" id="ARBA00048586"/>
    </source>
</evidence>
<dbReference type="GO" id="GO:0008444">
    <property type="term" value="F:CDP-diacylglycerol-glycerol-3-phosphate 3-phosphatidyltransferase activity"/>
    <property type="evidence" value="ECO:0007669"/>
    <property type="project" value="UniProtKB-EC"/>
</dbReference>
<reference evidence="13 14" key="1">
    <citation type="journal article" date="2024" name="Science">
        <title>Giant polyketide synthase enzymes in the biosynthesis of giant marine polyether toxins.</title>
        <authorList>
            <person name="Fallon T.R."/>
            <person name="Shende V.V."/>
            <person name="Wierzbicki I.H."/>
            <person name="Pendleton A.L."/>
            <person name="Watervoot N.F."/>
            <person name="Auber R.P."/>
            <person name="Gonzalez D.J."/>
            <person name="Wisecaver J.H."/>
            <person name="Moore B.S."/>
        </authorList>
    </citation>
    <scope>NUCLEOTIDE SEQUENCE [LARGE SCALE GENOMIC DNA]</scope>
    <source>
        <strain evidence="13 14">12B1</strain>
    </source>
</reference>
<evidence type="ECO:0000259" key="12">
    <source>
        <dbReference type="PROSITE" id="PS50035"/>
    </source>
</evidence>
<comment type="similarity">
    <text evidence="2 10">Belongs to the CDP-alcohol phosphatidyltransferase class-II family.</text>
</comment>
<comment type="pathway">
    <text evidence="1 10">Phospholipid metabolism; phosphatidylglycerol biosynthesis; phosphatidylglycerol from CDP-diacylglycerol: step 1/2.</text>
</comment>
<keyword evidence="14" id="KW-1185">Reference proteome</keyword>
<dbReference type="EC" id="2.7.8.5" evidence="10"/>
<dbReference type="PROSITE" id="PS50035">
    <property type="entry name" value="PLD"/>
    <property type="match status" value="1"/>
</dbReference>
<evidence type="ECO:0000256" key="8">
    <source>
        <dbReference type="ARBA" id="ARBA00023264"/>
    </source>
</evidence>
<dbReference type="AlphaFoldDB" id="A0AB34J1G7"/>
<comment type="subcellular location">
    <subcellularLocation>
        <location evidence="10">Mitochondrion</location>
    </subcellularLocation>
</comment>
<comment type="function">
    <text evidence="10">Functions in the biosynthesis of the anionic phospholipids phosphatidylglycerol and cardiolipin.</text>
</comment>
<dbReference type="CDD" id="cd09137">
    <property type="entry name" value="PLDc_PGS1_euk_2"/>
    <property type="match status" value="1"/>
</dbReference>
<keyword evidence="6 10" id="KW-0443">Lipid metabolism</keyword>
<dbReference type="InterPro" id="IPR001736">
    <property type="entry name" value="PLipase_D/transphosphatidylase"/>
</dbReference>
<dbReference type="SUPFAM" id="SSF56024">
    <property type="entry name" value="Phospholipase D/nuclease"/>
    <property type="match status" value="1"/>
</dbReference>
<name>A0AB34J1G7_PRYPA</name>
<dbReference type="GO" id="GO:0005739">
    <property type="term" value="C:mitochondrion"/>
    <property type="evidence" value="ECO:0007669"/>
    <property type="project" value="UniProtKB-SubCell"/>
</dbReference>
<keyword evidence="10" id="KW-0496">Mitochondrion</keyword>
<proteinExistence type="inferred from homology"/>
<evidence type="ECO:0000256" key="11">
    <source>
        <dbReference type="SAM" id="MobiDB-lite"/>
    </source>
</evidence>
<comment type="catalytic activity">
    <reaction evidence="9 10">
        <text>a CDP-1,2-diacyl-sn-glycerol + sn-glycerol 3-phosphate = a 1,2-diacyl-sn-glycero-3-phospho-(1'-sn-glycero-3'-phosphate) + CMP + H(+)</text>
        <dbReference type="Rhea" id="RHEA:12593"/>
        <dbReference type="ChEBI" id="CHEBI:15378"/>
        <dbReference type="ChEBI" id="CHEBI:57597"/>
        <dbReference type="ChEBI" id="CHEBI:58332"/>
        <dbReference type="ChEBI" id="CHEBI:60110"/>
        <dbReference type="ChEBI" id="CHEBI:60377"/>
        <dbReference type="EC" id="2.7.8.5"/>
    </reaction>
</comment>
<feature type="compositionally biased region" description="Basic and acidic residues" evidence="11">
    <location>
        <begin position="32"/>
        <end position="60"/>
    </location>
</feature>
<sequence length="566" mass="61103">MGCCGTKEEVTPAPLPGGQPVGREGGQIVTRDAVREKAAAAAERRMEAAQRRGQQGEKSKMKSATPLAPANGRTRELNDPRAVASRAAAAEASLALELARGLAAHGLPCFRVGGAAATTLRSPPQLHAQICASARRAERRVVLSSLYVGGGALSQQLLRSLAHAGGREVVLCTDFHRAHRRDADGSNAVERLRWLCAEARGAQVCLFRHPAAPPPWLEARLPREISELCGVLHAKVCVFDDDVLLTGANLSEDYFTSRQDRGLLLRDVPHLADFYAQLLGVFAARSHRLHASGAIEPPREHTSPAAARAELGHAVRGVLARAREAHPPPDGSATHDERACWVLPAVQLAAAGITCESESIEWLLRRASSHTPLPLTLCSPYLNLPRRFVDALLATPPLPPHASPPPSPASSDARATVLVASPTASSFWGARGVRSLVPQVYSALEQAFWREVAGRRVNIAHFDHARRGGPMTFHAKGLWLWPPPPASLPVATLVCSSNLGERSVHRDVEMSAWLVTTDTTLRQALQEEQRCLLHGAKSVDASTYHAKEHRVGSIASVLSRWLRRWC</sequence>
<keyword evidence="4 10" id="KW-0808">Transferase</keyword>
<dbReference type="EMBL" id="JBGBPQ010000014">
    <property type="protein sequence ID" value="KAL1511498.1"/>
    <property type="molecule type" value="Genomic_DNA"/>
</dbReference>
<feature type="domain" description="PLD phosphodiesterase" evidence="12">
    <location>
        <begin position="228"/>
        <end position="254"/>
    </location>
</feature>
<dbReference type="GO" id="GO:0005524">
    <property type="term" value="F:ATP binding"/>
    <property type="evidence" value="ECO:0007669"/>
    <property type="project" value="UniProtKB-KW"/>
</dbReference>
<evidence type="ECO:0000256" key="7">
    <source>
        <dbReference type="ARBA" id="ARBA00023209"/>
    </source>
</evidence>
<keyword evidence="5" id="KW-0677">Repeat</keyword>
<feature type="compositionally biased region" description="Basic and acidic residues" evidence="11">
    <location>
        <begin position="1"/>
        <end position="10"/>
    </location>
</feature>
<keyword evidence="10" id="KW-0547">Nucleotide-binding</keyword>
<evidence type="ECO:0000256" key="6">
    <source>
        <dbReference type="ARBA" id="ARBA00023098"/>
    </source>
</evidence>
<gene>
    <name evidence="13" type="ORF">AB1Y20_006296</name>
</gene>
<keyword evidence="7 10" id="KW-0594">Phospholipid biosynthesis</keyword>
<evidence type="ECO:0000256" key="3">
    <source>
        <dbReference type="ARBA" id="ARBA00022516"/>
    </source>
</evidence>
<dbReference type="InterPro" id="IPR016270">
    <property type="entry name" value="PGS1"/>
</dbReference>
<dbReference type="Gene3D" id="3.30.870.10">
    <property type="entry name" value="Endonuclease Chain A"/>
    <property type="match status" value="2"/>
</dbReference>
<dbReference type="GO" id="GO:0032049">
    <property type="term" value="P:cardiolipin biosynthetic process"/>
    <property type="evidence" value="ECO:0007669"/>
    <property type="project" value="InterPro"/>
</dbReference>
<dbReference type="PANTHER" id="PTHR12586">
    <property type="entry name" value="CDP-DIACYLGLYCEROL--SERINE O-PHOSPHATIDYLTRANSFERASE"/>
    <property type="match status" value="1"/>
</dbReference>
<evidence type="ECO:0000256" key="10">
    <source>
        <dbReference type="RuleBase" id="RU365024"/>
    </source>
</evidence>
<dbReference type="Proteomes" id="UP001515480">
    <property type="component" value="Unassembled WGS sequence"/>
</dbReference>
<comment type="caution">
    <text evidence="13">The sequence shown here is derived from an EMBL/GenBank/DDBJ whole genome shotgun (WGS) entry which is preliminary data.</text>
</comment>
<protein>
    <recommendedName>
        <fullName evidence="10">CDP-diacylglycerol--glycerol-3-phosphate 3-phosphatidyltransferase</fullName>
        <ecNumber evidence="10">2.7.8.5</ecNumber>
    </recommendedName>
</protein>
<feature type="region of interest" description="Disordered" evidence="11">
    <location>
        <begin position="1"/>
        <end position="79"/>
    </location>
</feature>